<dbReference type="Proteomes" id="UP000003835">
    <property type="component" value="Unassembled WGS sequence"/>
</dbReference>
<dbReference type="AlphaFoldDB" id="B4VZL3"/>
<dbReference type="EMBL" id="DS989863">
    <property type="protein sequence ID" value="EDX72604.1"/>
    <property type="molecule type" value="Genomic_DNA"/>
</dbReference>
<sequence length="42" mass="4526">MAKPAPTINKLVDHLKIQIDSVSTGHFKSASGLPIRDSPEII</sequence>
<evidence type="ECO:0000313" key="2">
    <source>
        <dbReference type="Proteomes" id="UP000003835"/>
    </source>
</evidence>
<accession>B4VZL3</accession>
<gene>
    <name evidence="1" type="ORF">MC7420_2512</name>
</gene>
<reference evidence="1 2" key="1">
    <citation type="submission" date="2008-07" db="EMBL/GenBank/DDBJ databases">
        <authorList>
            <person name="Tandeau de Marsac N."/>
            <person name="Ferriera S."/>
            <person name="Johnson J."/>
            <person name="Kravitz S."/>
            <person name="Beeson K."/>
            <person name="Sutton G."/>
            <person name="Rogers Y.-H."/>
            <person name="Friedman R."/>
            <person name="Frazier M."/>
            <person name="Venter J.C."/>
        </authorList>
    </citation>
    <scope>NUCLEOTIDE SEQUENCE [LARGE SCALE GENOMIC DNA]</scope>
    <source>
        <strain evidence="1 2">PCC 7420</strain>
    </source>
</reference>
<organism evidence="1 2">
    <name type="scientific">Coleofasciculus chthonoplastes PCC 7420</name>
    <dbReference type="NCBI Taxonomy" id="118168"/>
    <lineage>
        <taxon>Bacteria</taxon>
        <taxon>Bacillati</taxon>
        <taxon>Cyanobacteriota</taxon>
        <taxon>Cyanophyceae</taxon>
        <taxon>Coleofasciculales</taxon>
        <taxon>Coleofasciculaceae</taxon>
        <taxon>Coleofasciculus</taxon>
    </lineage>
</organism>
<name>B4VZL3_9CYAN</name>
<evidence type="ECO:0000313" key="1">
    <source>
        <dbReference type="EMBL" id="EDX72604.1"/>
    </source>
</evidence>
<dbReference type="HOGENOM" id="CLU_3249940_0_0_3"/>
<protein>
    <submittedName>
        <fullName evidence="1">Uncharacterized protein</fullName>
    </submittedName>
</protein>
<proteinExistence type="predicted"/>
<keyword evidence="2" id="KW-1185">Reference proteome</keyword>